<evidence type="ECO:0000313" key="2">
    <source>
        <dbReference type="EMBL" id="MBT1154370.1"/>
    </source>
</evidence>
<dbReference type="AlphaFoldDB" id="A0A9X1A793"/>
<reference evidence="2" key="1">
    <citation type="journal article" date="2021" name="Microorganisms">
        <title>Phylogenomic Reconstruction and Metabolic Potential of the Genus Aminobacter.</title>
        <authorList>
            <person name="Artuso I."/>
            <person name="Turrini P."/>
            <person name="Pirolo M."/>
            <person name="Lugli G.A."/>
            <person name="Ventura M."/>
            <person name="Visca P."/>
        </authorList>
    </citation>
    <scope>NUCLEOTIDE SEQUENCE</scope>
    <source>
        <strain evidence="2">LMG 26462</strain>
    </source>
</reference>
<organism evidence="2 3">
    <name type="scientific">Aminobacter anthyllidis</name>
    <dbReference type="NCBI Taxonomy" id="1035067"/>
    <lineage>
        <taxon>Bacteria</taxon>
        <taxon>Pseudomonadati</taxon>
        <taxon>Pseudomonadota</taxon>
        <taxon>Alphaproteobacteria</taxon>
        <taxon>Hyphomicrobiales</taxon>
        <taxon>Phyllobacteriaceae</taxon>
        <taxon>Aminobacter</taxon>
    </lineage>
</organism>
<sequence>MDKRRYVSKSPRNPRTPVSIAADETGNAASDGYTARYRKSLDHSPSSGRYSEDFACGGLMDENEARWGRLYGDD</sequence>
<proteinExistence type="predicted"/>
<accession>A0A9X1A793</accession>
<dbReference type="Proteomes" id="UP001138921">
    <property type="component" value="Unassembled WGS sequence"/>
</dbReference>
<dbReference type="EMBL" id="JAFLWW010000001">
    <property type="protein sequence ID" value="MBT1154370.1"/>
    <property type="molecule type" value="Genomic_DNA"/>
</dbReference>
<reference evidence="2" key="2">
    <citation type="submission" date="2021-03" db="EMBL/GenBank/DDBJ databases">
        <authorList>
            <person name="Artuso I."/>
            <person name="Turrini P."/>
            <person name="Pirolo M."/>
            <person name="Lugli G.A."/>
            <person name="Ventura M."/>
            <person name="Visca P."/>
        </authorList>
    </citation>
    <scope>NUCLEOTIDE SEQUENCE</scope>
    <source>
        <strain evidence="2">LMG 26462</strain>
    </source>
</reference>
<evidence type="ECO:0000256" key="1">
    <source>
        <dbReference type="SAM" id="MobiDB-lite"/>
    </source>
</evidence>
<name>A0A9X1A793_9HYPH</name>
<gene>
    <name evidence="2" type="ORF">J1C56_02065</name>
</gene>
<dbReference type="RefSeq" id="WP_214385524.1">
    <property type="nucleotide sequence ID" value="NZ_JAFLWW010000001.1"/>
</dbReference>
<keyword evidence="3" id="KW-1185">Reference proteome</keyword>
<protein>
    <submittedName>
        <fullName evidence="2">Uncharacterized protein</fullName>
    </submittedName>
</protein>
<evidence type="ECO:0000313" key="3">
    <source>
        <dbReference type="Proteomes" id="UP001138921"/>
    </source>
</evidence>
<comment type="caution">
    <text evidence="2">The sequence shown here is derived from an EMBL/GenBank/DDBJ whole genome shotgun (WGS) entry which is preliminary data.</text>
</comment>
<feature type="region of interest" description="Disordered" evidence="1">
    <location>
        <begin position="1"/>
        <end position="27"/>
    </location>
</feature>